<accession>A0ABR9QNC3</accession>
<name>A0ABR9QNC3_9BACI</name>
<gene>
    <name evidence="1" type="ORF">IMZ08_18380</name>
</gene>
<dbReference type="RefSeq" id="WP_193539183.1">
    <property type="nucleotide sequence ID" value="NZ_JADCLJ010000024.1"/>
</dbReference>
<organism evidence="1 2">
    <name type="scientific">Litchfieldia luteola</name>
    <dbReference type="NCBI Taxonomy" id="682179"/>
    <lineage>
        <taxon>Bacteria</taxon>
        <taxon>Bacillati</taxon>
        <taxon>Bacillota</taxon>
        <taxon>Bacilli</taxon>
        <taxon>Bacillales</taxon>
        <taxon>Bacillaceae</taxon>
        <taxon>Litchfieldia</taxon>
    </lineage>
</organism>
<sequence>MLSTTILYNKDKANKINEILEDHQFFNKADNSFSYRTENFKELATAINDEATTALTILYAGTLTFKEYELLHHLILSVNAGINGKIDDSKSLLGYLENGEPAYIITNWDNWTVFLNRAKHVSMEGQKVKVYNEIGLEVASGLLVGYETDQTNQEQFIITSCTLVTLFGERTYTGKQLAIEPTGEM</sequence>
<reference evidence="1 2" key="1">
    <citation type="submission" date="2020-10" db="EMBL/GenBank/DDBJ databases">
        <title>Bacillus sp. HD4P25, an endophyte from a halophyte.</title>
        <authorList>
            <person name="Sun J.-Q."/>
        </authorList>
    </citation>
    <scope>NUCLEOTIDE SEQUENCE [LARGE SCALE GENOMIC DNA]</scope>
    <source>
        <strain evidence="1 2">YIM 93174</strain>
    </source>
</reference>
<evidence type="ECO:0000313" key="2">
    <source>
        <dbReference type="Proteomes" id="UP001516662"/>
    </source>
</evidence>
<dbReference type="EMBL" id="JADCLJ010000024">
    <property type="protein sequence ID" value="MBE4910008.1"/>
    <property type="molecule type" value="Genomic_DNA"/>
</dbReference>
<protein>
    <submittedName>
        <fullName evidence="1">Uncharacterized protein</fullName>
    </submittedName>
</protein>
<evidence type="ECO:0000313" key="1">
    <source>
        <dbReference type="EMBL" id="MBE4910008.1"/>
    </source>
</evidence>
<proteinExistence type="predicted"/>
<keyword evidence="2" id="KW-1185">Reference proteome</keyword>
<dbReference type="Proteomes" id="UP001516662">
    <property type="component" value="Unassembled WGS sequence"/>
</dbReference>
<comment type="caution">
    <text evidence="1">The sequence shown here is derived from an EMBL/GenBank/DDBJ whole genome shotgun (WGS) entry which is preliminary data.</text>
</comment>